<feature type="domain" description="Flagellar hook-length control protein-like C-terminal" evidence="2">
    <location>
        <begin position="222"/>
        <end position="303"/>
    </location>
</feature>
<dbReference type="Proteomes" id="UP000322079">
    <property type="component" value="Chromosome"/>
</dbReference>
<dbReference type="Pfam" id="PF02120">
    <property type="entry name" value="Flg_hook"/>
    <property type="match status" value="1"/>
</dbReference>
<dbReference type="InterPro" id="IPR021136">
    <property type="entry name" value="Flagellar_hook_control-like_C"/>
</dbReference>
<dbReference type="CDD" id="cd17470">
    <property type="entry name" value="T3SS_Flik_C"/>
    <property type="match status" value="1"/>
</dbReference>
<keyword evidence="4" id="KW-1185">Reference proteome</keyword>
<dbReference type="PANTHER" id="PTHR37533">
    <property type="entry name" value="FLAGELLAR HOOK-LENGTH CONTROL PROTEIN"/>
    <property type="match status" value="1"/>
</dbReference>
<dbReference type="InterPro" id="IPR038610">
    <property type="entry name" value="FliK-like_C_sf"/>
</dbReference>
<protein>
    <submittedName>
        <fullName evidence="3">Flagellar hook-length control protein FliK</fullName>
    </submittedName>
</protein>
<reference evidence="3 4" key="1">
    <citation type="submission" date="2019-08" db="EMBL/GenBank/DDBJ databases">
        <title>Chromobacterium paludis, a novel bacterium isolated from a Maryland marsh pond.</title>
        <authorList>
            <person name="Blackburn M.B."/>
            <person name="Gundersen-Rindal D.E."/>
        </authorList>
    </citation>
    <scope>NUCLEOTIDE SEQUENCE [LARGE SCALE GENOMIC DNA]</scope>
    <source>
        <strain evidence="4">IIBBL 257-1</strain>
    </source>
</reference>
<dbReference type="KEGG" id="chrm:FYK34_09195"/>
<dbReference type="InterPro" id="IPR052563">
    <property type="entry name" value="FliK"/>
</dbReference>
<keyword evidence="3" id="KW-0282">Flagellum</keyword>
<feature type="compositionally biased region" description="Basic and acidic residues" evidence="1">
    <location>
        <begin position="91"/>
        <end position="101"/>
    </location>
</feature>
<feature type="compositionally biased region" description="Basic and acidic residues" evidence="1">
    <location>
        <begin position="58"/>
        <end position="67"/>
    </location>
</feature>
<dbReference type="Gene3D" id="3.30.750.140">
    <property type="match status" value="1"/>
</dbReference>
<proteinExistence type="predicted"/>
<feature type="compositionally biased region" description="Pro residues" evidence="1">
    <location>
        <begin position="9"/>
        <end position="19"/>
    </location>
</feature>
<name>A0A5C1DI83_9NEIS</name>
<evidence type="ECO:0000259" key="2">
    <source>
        <dbReference type="Pfam" id="PF02120"/>
    </source>
</evidence>
<feature type="compositionally biased region" description="Basic and acidic residues" evidence="1">
    <location>
        <begin position="310"/>
        <end position="329"/>
    </location>
</feature>
<evidence type="ECO:0000313" key="4">
    <source>
        <dbReference type="Proteomes" id="UP000322079"/>
    </source>
</evidence>
<organism evidence="3 4">
    <name type="scientific">Chromobacterium paludis</name>
    <dbReference type="NCBI Taxonomy" id="2605945"/>
    <lineage>
        <taxon>Bacteria</taxon>
        <taxon>Pseudomonadati</taxon>
        <taxon>Pseudomonadota</taxon>
        <taxon>Betaproteobacteria</taxon>
        <taxon>Neisseriales</taxon>
        <taxon>Chromobacteriaceae</taxon>
        <taxon>Chromobacterium</taxon>
    </lineage>
</organism>
<feature type="region of interest" description="Disordered" evidence="1">
    <location>
        <begin position="298"/>
        <end position="340"/>
    </location>
</feature>
<dbReference type="EMBL" id="CP043473">
    <property type="protein sequence ID" value="QEL55727.1"/>
    <property type="molecule type" value="Genomic_DNA"/>
</dbReference>
<dbReference type="AlphaFoldDB" id="A0A5C1DI83"/>
<feature type="region of interest" description="Disordered" evidence="1">
    <location>
        <begin position="1"/>
        <end position="108"/>
    </location>
</feature>
<evidence type="ECO:0000256" key="1">
    <source>
        <dbReference type="SAM" id="MobiDB-lite"/>
    </source>
</evidence>
<dbReference type="PANTHER" id="PTHR37533:SF2">
    <property type="entry name" value="FLAGELLAR HOOK-LENGTH CONTROL PROTEIN"/>
    <property type="match status" value="1"/>
</dbReference>
<gene>
    <name evidence="3" type="ORF">FYK34_09195</name>
</gene>
<keyword evidence="3" id="KW-0969">Cilium</keyword>
<sequence>MGTSMSRVAPPPIQNPAPAPLDDIVAPGRDERSQADDASSVDFAEALQQAGQVTPADAQDKTADTDPKTPLSFCGAPQAAPLAPPPQARAASERDAVKPRQADPLALSPAMRPSIAWQAILPQGAAVPAQASSDGPGLAADAAGAAQAKLAAPLGAVAGKALAAQLAESSLPQEAAAAPLPSLMPLAAHAAEPGKPAESVSLALPAAQPESWGGKLQAALGERLQVLSSQNQDRATIRLDPPALGSLEIAIRHQAGVLTVELTASHGEVVRQLQSIGDALRQDLGSRQYTQVAVDVKEGMPSGHGQGGRHGREPQAREEPGRALSREGWRAAGGFELEQG</sequence>
<accession>A0A5C1DI83</accession>
<evidence type="ECO:0000313" key="3">
    <source>
        <dbReference type="EMBL" id="QEL55727.1"/>
    </source>
</evidence>
<keyword evidence="3" id="KW-0966">Cell projection</keyword>